<protein>
    <recommendedName>
        <fullName evidence="4">1-acyl-sn-glycerol-3-phosphate acyltransferase</fullName>
        <ecNumber evidence="4">2.3.1.51</ecNumber>
    </recommendedName>
</protein>
<evidence type="ECO:0000313" key="8">
    <source>
        <dbReference type="EMBL" id="RXK36661.1"/>
    </source>
</evidence>
<feature type="region of interest" description="Disordered" evidence="5">
    <location>
        <begin position="273"/>
        <end position="360"/>
    </location>
</feature>
<evidence type="ECO:0000313" key="9">
    <source>
        <dbReference type="Proteomes" id="UP000289152"/>
    </source>
</evidence>
<dbReference type="AlphaFoldDB" id="A0A4Q1BGG1"/>
<dbReference type="GO" id="GO:0003841">
    <property type="term" value="F:1-acylglycerol-3-phosphate O-acyltransferase activity"/>
    <property type="evidence" value="ECO:0007669"/>
    <property type="project" value="UniProtKB-UniRule"/>
</dbReference>
<evidence type="ECO:0000259" key="7">
    <source>
        <dbReference type="SMART" id="SM00563"/>
    </source>
</evidence>
<comment type="similarity">
    <text evidence="1 4">Belongs to the 1-acyl-sn-glycerol-3-phosphate acyltransferase family.</text>
</comment>
<evidence type="ECO:0000256" key="2">
    <source>
        <dbReference type="ARBA" id="ARBA00022679"/>
    </source>
</evidence>
<evidence type="ECO:0000256" key="3">
    <source>
        <dbReference type="ARBA" id="ARBA00023315"/>
    </source>
</evidence>
<dbReference type="CDD" id="cd07989">
    <property type="entry name" value="LPLAT_AGPAT-like"/>
    <property type="match status" value="1"/>
</dbReference>
<dbReference type="EC" id="2.3.1.51" evidence="4"/>
<dbReference type="OrthoDB" id="202234at2759"/>
<dbReference type="GO" id="GO:0005783">
    <property type="term" value="C:endoplasmic reticulum"/>
    <property type="evidence" value="ECO:0007669"/>
    <property type="project" value="TreeGrafter"/>
</dbReference>
<dbReference type="NCBIfam" id="TIGR00530">
    <property type="entry name" value="AGP_acyltrn"/>
    <property type="match status" value="1"/>
</dbReference>
<evidence type="ECO:0000256" key="4">
    <source>
        <dbReference type="RuleBase" id="RU361267"/>
    </source>
</evidence>
<keyword evidence="4" id="KW-0443">Lipid metabolism</keyword>
<dbReference type="InterPro" id="IPR004552">
    <property type="entry name" value="AGP_acyltrans"/>
</dbReference>
<keyword evidence="4" id="KW-0594">Phospholipid biosynthesis</keyword>
<keyword evidence="2 4" id="KW-0808">Transferase</keyword>
<dbReference type="VEuPathDB" id="FungiDB:TREMEDRAFT_67225"/>
<reference evidence="8 9" key="1">
    <citation type="submission" date="2016-06" db="EMBL/GenBank/DDBJ databases">
        <title>Evolution of pathogenesis and genome organization in the Tremellales.</title>
        <authorList>
            <person name="Cuomo C."/>
            <person name="Litvintseva A."/>
            <person name="Heitman J."/>
            <person name="Chen Y."/>
            <person name="Sun S."/>
            <person name="Springer D."/>
            <person name="Dromer F."/>
            <person name="Young S."/>
            <person name="Zeng Q."/>
            <person name="Chapman S."/>
            <person name="Gujja S."/>
            <person name="Saif S."/>
            <person name="Birren B."/>
        </authorList>
    </citation>
    <scope>NUCLEOTIDE SEQUENCE [LARGE SCALE GENOMIC DNA]</scope>
    <source>
        <strain evidence="8 9">ATCC 28783</strain>
    </source>
</reference>
<dbReference type="InParanoid" id="A0A4Q1BGG1"/>
<feature type="compositionally biased region" description="Acidic residues" evidence="5">
    <location>
        <begin position="342"/>
        <end position="351"/>
    </location>
</feature>
<feature type="transmembrane region" description="Helical" evidence="6">
    <location>
        <begin position="37"/>
        <end position="61"/>
    </location>
</feature>
<dbReference type="GO" id="GO:0016020">
    <property type="term" value="C:membrane"/>
    <property type="evidence" value="ECO:0007669"/>
    <property type="project" value="InterPro"/>
</dbReference>
<name>A0A4Q1BGG1_TREME</name>
<dbReference type="InterPro" id="IPR002123">
    <property type="entry name" value="Plipid/glycerol_acylTrfase"/>
</dbReference>
<keyword evidence="6" id="KW-0812">Transmembrane</keyword>
<evidence type="ECO:0000256" key="5">
    <source>
        <dbReference type="SAM" id="MobiDB-lite"/>
    </source>
</evidence>
<proteinExistence type="inferred from homology"/>
<dbReference type="SMART" id="SM00563">
    <property type="entry name" value="PlsC"/>
    <property type="match status" value="1"/>
</dbReference>
<accession>A0A4Q1BGG1</accession>
<keyword evidence="4" id="KW-0444">Lipid biosynthesis</keyword>
<comment type="catalytic activity">
    <reaction evidence="4">
        <text>a 1-acyl-sn-glycero-3-phosphate + an acyl-CoA = a 1,2-diacyl-sn-glycero-3-phosphate + CoA</text>
        <dbReference type="Rhea" id="RHEA:19709"/>
        <dbReference type="ChEBI" id="CHEBI:57287"/>
        <dbReference type="ChEBI" id="CHEBI:57970"/>
        <dbReference type="ChEBI" id="CHEBI:58342"/>
        <dbReference type="ChEBI" id="CHEBI:58608"/>
        <dbReference type="EC" id="2.3.1.51"/>
    </reaction>
</comment>
<feature type="compositionally biased region" description="Basic and acidic residues" evidence="5">
    <location>
        <begin position="317"/>
        <end position="329"/>
    </location>
</feature>
<feature type="transmembrane region" description="Helical" evidence="6">
    <location>
        <begin position="6"/>
        <end position="25"/>
    </location>
</feature>
<keyword evidence="6" id="KW-0472">Membrane</keyword>
<dbReference type="PANTHER" id="PTHR10434:SF11">
    <property type="entry name" value="1-ACYL-SN-GLYCEROL-3-PHOSPHATE ACYLTRANSFERASE"/>
    <property type="match status" value="1"/>
</dbReference>
<comment type="caution">
    <text evidence="8">The sequence shown here is derived from an EMBL/GenBank/DDBJ whole genome shotgun (WGS) entry which is preliminary data.</text>
</comment>
<feature type="domain" description="Phospholipid/glycerol acyltransferase" evidence="7">
    <location>
        <begin position="109"/>
        <end position="224"/>
    </location>
</feature>
<dbReference type="STRING" id="5217.A0A4Q1BGG1"/>
<keyword evidence="9" id="KW-1185">Reference proteome</keyword>
<organism evidence="8 9">
    <name type="scientific">Tremella mesenterica</name>
    <name type="common">Jelly fungus</name>
    <dbReference type="NCBI Taxonomy" id="5217"/>
    <lineage>
        <taxon>Eukaryota</taxon>
        <taxon>Fungi</taxon>
        <taxon>Dikarya</taxon>
        <taxon>Basidiomycota</taxon>
        <taxon>Agaricomycotina</taxon>
        <taxon>Tremellomycetes</taxon>
        <taxon>Tremellales</taxon>
        <taxon>Tremellaceae</taxon>
        <taxon>Tremella</taxon>
    </lineage>
</organism>
<gene>
    <name evidence="8" type="ORF">M231_06048</name>
</gene>
<keyword evidence="6" id="KW-1133">Transmembrane helix</keyword>
<keyword evidence="3 4" id="KW-0012">Acyltransferase</keyword>
<evidence type="ECO:0000256" key="6">
    <source>
        <dbReference type="SAM" id="Phobius"/>
    </source>
</evidence>
<dbReference type="EMBL" id="SDIL01000090">
    <property type="protein sequence ID" value="RXK36661.1"/>
    <property type="molecule type" value="Genomic_DNA"/>
</dbReference>
<dbReference type="SUPFAM" id="SSF69593">
    <property type="entry name" value="Glycerol-3-phosphate (1)-acyltransferase"/>
    <property type="match status" value="1"/>
</dbReference>
<dbReference type="PANTHER" id="PTHR10434">
    <property type="entry name" value="1-ACYL-SN-GLYCEROL-3-PHOSPHATE ACYLTRANSFERASE"/>
    <property type="match status" value="1"/>
</dbReference>
<dbReference type="Pfam" id="PF01553">
    <property type="entry name" value="Acyltransferase"/>
    <property type="match status" value="1"/>
</dbReference>
<dbReference type="GO" id="GO:0006654">
    <property type="term" value="P:phosphatidic acid biosynthetic process"/>
    <property type="evidence" value="ECO:0007669"/>
    <property type="project" value="TreeGrafter"/>
</dbReference>
<evidence type="ECO:0000256" key="1">
    <source>
        <dbReference type="ARBA" id="ARBA00008655"/>
    </source>
</evidence>
<dbReference type="FunCoup" id="A0A4Q1BGG1">
    <property type="interactions" value="171"/>
</dbReference>
<keyword evidence="4" id="KW-1208">Phospholipid metabolism</keyword>
<sequence length="360" mass="39793">MFLPWLIKPLAAATAIVFSTLGVLSRRYQRARFYFHLSIYIGTLGLLSAWGVVISLFAPLIGQRLNINYIVARSFYHTCGPLIGIEIEVEGGEHLTNLQKANGGKGQSAVLLGNHQSALDILYLGRIFPRGASIMAKQELKWSPILVVALSGAVFVDRRNRHDAVKAIQKAGDDMKKKGISLWIFPEGTRSMSAECNLLPFKKGAFHLAIQAQVPIVAIVCENYHRLFDRRTRMESGRLRIKVLPPISTAGLTVDDVSSLAESTRRQMLETLIQISSPRPTQPSPSPSSSIDDLETPRAEFPPVLDMTKQRLTSTRQENRSDGSEEKGGSELSLVDSRGGETTEDEMDEDAVLLKRPKTI</sequence>
<comment type="domain">
    <text evidence="4">The HXXXXD motif is essential for acyltransferase activity and may constitute the binding site for the phosphate moiety of the glycerol-3-phosphate.</text>
</comment>
<dbReference type="Proteomes" id="UP000289152">
    <property type="component" value="Unassembled WGS sequence"/>
</dbReference>